<comment type="caution">
    <text evidence="2">The sequence shown here is derived from an EMBL/GenBank/DDBJ whole genome shotgun (WGS) entry which is preliminary data.</text>
</comment>
<feature type="compositionally biased region" description="Basic residues" evidence="1">
    <location>
        <begin position="41"/>
        <end position="53"/>
    </location>
</feature>
<sequence length="105" mass="10827">MWISSDQIRPKHHTPRTTKAAPNAVASAKEVTGLAPCATGARRRARAPVHHSRAAPNTENAVPAKTAGPLSIPVPPTLAPARPDLPDGEAGIPGTPPGDADANRR</sequence>
<name>A0ABQ3DPH3_9ACTN</name>
<protein>
    <submittedName>
        <fullName evidence="2">Uncharacterized protein</fullName>
    </submittedName>
</protein>
<dbReference type="Proteomes" id="UP000599437">
    <property type="component" value="Unassembled WGS sequence"/>
</dbReference>
<gene>
    <name evidence="2" type="ORF">GCM10010346_37170</name>
</gene>
<keyword evidence="3" id="KW-1185">Reference proteome</keyword>
<evidence type="ECO:0000313" key="2">
    <source>
        <dbReference type="EMBL" id="GHB10558.1"/>
    </source>
</evidence>
<feature type="region of interest" description="Disordered" evidence="1">
    <location>
        <begin position="1"/>
        <end position="105"/>
    </location>
</feature>
<evidence type="ECO:0000256" key="1">
    <source>
        <dbReference type="SAM" id="MobiDB-lite"/>
    </source>
</evidence>
<evidence type="ECO:0000313" key="3">
    <source>
        <dbReference type="Proteomes" id="UP000599437"/>
    </source>
</evidence>
<organism evidence="2 3">
    <name type="scientific">Streptomyces chryseus</name>
    <dbReference type="NCBI Taxonomy" id="68186"/>
    <lineage>
        <taxon>Bacteria</taxon>
        <taxon>Bacillati</taxon>
        <taxon>Actinomycetota</taxon>
        <taxon>Actinomycetes</taxon>
        <taxon>Kitasatosporales</taxon>
        <taxon>Streptomycetaceae</taxon>
        <taxon>Streptomyces</taxon>
    </lineage>
</organism>
<accession>A0ABQ3DPH3</accession>
<reference evidence="3" key="1">
    <citation type="journal article" date="2019" name="Int. J. Syst. Evol. Microbiol.">
        <title>The Global Catalogue of Microorganisms (GCM) 10K type strain sequencing project: providing services to taxonomists for standard genome sequencing and annotation.</title>
        <authorList>
            <consortium name="The Broad Institute Genomics Platform"/>
            <consortium name="The Broad Institute Genome Sequencing Center for Infectious Disease"/>
            <person name="Wu L."/>
            <person name="Ma J."/>
        </authorList>
    </citation>
    <scope>NUCLEOTIDE SEQUENCE [LARGE SCALE GENOMIC DNA]</scope>
    <source>
        <strain evidence="3">JCM 4737</strain>
    </source>
</reference>
<dbReference type="EMBL" id="BMVO01000011">
    <property type="protein sequence ID" value="GHB10558.1"/>
    <property type="molecule type" value="Genomic_DNA"/>
</dbReference>
<proteinExistence type="predicted"/>